<dbReference type="Proteomes" id="UP000179769">
    <property type="component" value="Unassembled WGS sequence"/>
</dbReference>
<dbReference type="OrthoDB" id="3630359at2"/>
<dbReference type="Pfam" id="PF04149">
    <property type="entry name" value="DUF397"/>
    <property type="match status" value="1"/>
</dbReference>
<evidence type="ECO:0000313" key="3">
    <source>
        <dbReference type="Proteomes" id="UP000179769"/>
    </source>
</evidence>
<dbReference type="EMBL" id="MAXA01000001">
    <property type="protein sequence ID" value="OHV46872.1"/>
    <property type="molecule type" value="Genomic_DNA"/>
</dbReference>
<proteinExistence type="predicted"/>
<dbReference type="RefSeq" id="WP_071059337.1">
    <property type="nucleotide sequence ID" value="NZ_JBFLUH010000307.1"/>
</dbReference>
<accession>A0A1S1RNK6</accession>
<organism evidence="2 3">
    <name type="scientific">Parafrankia soli</name>
    <dbReference type="NCBI Taxonomy" id="2599596"/>
    <lineage>
        <taxon>Bacteria</taxon>
        <taxon>Bacillati</taxon>
        <taxon>Actinomycetota</taxon>
        <taxon>Actinomycetes</taxon>
        <taxon>Frankiales</taxon>
        <taxon>Frankiaceae</taxon>
        <taxon>Parafrankia</taxon>
    </lineage>
</organism>
<dbReference type="AlphaFoldDB" id="A0A1S1RNK6"/>
<sequence length="76" mass="8106">MVPRKLALSEHDLATASWRSAQADGGEANRVEVARIPGGMAMRDSDQPVGPVLLFTDDEWGAFTAGLTDGEFDLTS</sequence>
<comment type="caution">
    <text evidence="2">The sequence shown here is derived from an EMBL/GenBank/DDBJ whole genome shotgun (WGS) entry which is preliminary data.</text>
</comment>
<name>A0A1S1RNK6_9ACTN</name>
<reference evidence="3" key="1">
    <citation type="submission" date="2016-07" db="EMBL/GenBank/DDBJ databases">
        <title>Frankia sp. NRRL B-16219 Genome sequencing.</title>
        <authorList>
            <person name="Ghodhbane-Gtari F."/>
            <person name="Swanson E."/>
            <person name="Gueddou A."/>
            <person name="Louati M."/>
            <person name="Nouioui I."/>
            <person name="Hezbri K."/>
            <person name="Abebe-Akele F."/>
            <person name="Simpson S."/>
            <person name="Morris K."/>
            <person name="Thomas K."/>
            <person name="Gtari M."/>
            <person name="Tisa L.S."/>
        </authorList>
    </citation>
    <scope>NUCLEOTIDE SEQUENCE [LARGE SCALE GENOMIC DNA]</scope>
    <source>
        <strain evidence="3">NRRL B-16219</strain>
    </source>
</reference>
<evidence type="ECO:0000313" key="2">
    <source>
        <dbReference type="EMBL" id="OHV46872.1"/>
    </source>
</evidence>
<feature type="domain" description="DUF397" evidence="1">
    <location>
        <begin position="16"/>
        <end position="67"/>
    </location>
</feature>
<evidence type="ECO:0000259" key="1">
    <source>
        <dbReference type="Pfam" id="PF04149"/>
    </source>
</evidence>
<gene>
    <name evidence="2" type="ORF">BBK14_00980</name>
</gene>
<protein>
    <submittedName>
        <fullName evidence="2">DUF397 domain-containing protein</fullName>
    </submittedName>
</protein>
<dbReference type="InterPro" id="IPR007278">
    <property type="entry name" value="DUF397"/>
</dbReference>
<keyword evidence="3" id="KW-1185">Reference proteome</keyword>